<name>A0ACB5R7C7_9CLOT</name>
<gene>
    <name evidence="1" type="ORF">rsdtw13_01190</name>
</gene>
<sequence length="198" mass="22736">MGISVLNVDNARPNRVMIRTEQIVTKHFFYKKNSKKLRSIIADASVFPLYCTSCNSPQPNLYVHEGSRYGQVGTVKCSSCGKDIAVIDHDNIVASIFINNYPSNEIFFQELFLLDIKYLEALGKHHFQNIEERLINIEKDNTYFISVDKLRSIIEEEMHISTSGQKKYITDERFSVLPEDINRFIEALINSGVEVPIK</sequence>
<dbReference type="Proteomes" id="UP001058074">
    <property type="component" value="Unassembled WGS sequence"/>
</dbReference>
<keyword evidence="2" id="KW-1185">Reference proteome</keyword>
<protein>
    <submittedName>
        <fullName evidence="1">Uncharacterized protein</fullName>
    </submittedName>
</protein>
<evidence type="ECO:0000313" key="2">
    <source>
        <dbReference type="Proteomes" id="UP001058074"/>
    </source>
</evidence>
<organism evidence="1 2">
    <name type="scientific">Inconstantimicrobium mannanitabidum</name>
    <dbReference type="NCBI Taxonomy" id="1604901"/>
    <lineage>
        <taxon>Bacteria</taxon>
        <taxon>Bacillati</taxon>
        <taxon>Bacillota</taxon>
        <taxon>Clostridia</taxon>
        <taxon>Eubacteriales</taxon>
        <taxon>Clostridiaceae</taxon>
        <taxon>Inconstantimicrobium</taxon>
    </lineage>
</organism>
<comment type="caution">
    <text evidence="1">The sequence shown here is derived from an EMBL/GenBank/DDBJ whole genome shotgun (WGS) entry which is preliminary data.</text>
</comment>
<reference evidence="1" key="1">
    <citation type="journal article" date="2025" name="Int. J. Syst. Evol. Microbiol.">
        <title>Inconstantimicrobium mannanitabidum sp. nov., a novel member of the family Clostridiaceae isolated from anoxic soil under the treatment of reductive soil disinfestation.</title>
        <authorList>
            <person name="Ueki A."/>
            <person name="Tonouchi A."/>
            <person name="Honma S."/>
            <person name="Kaku N."/>
            <person name="Ueki K."/>
        </authorList>
    </citation>
    <scope>NUCLEOTIDE SEQUENCE</scope>
    <source>
        <strain evidence="1">TW13</strain>
    </source>
</reference>
<evidence type="ECO:0000313" key="1">
    <source>
        <dbReference type="EMBL" id="GKX64861.1"/>
    </source>
</evidence>
<dbReference type="EMBL" id="BROD01000001">
    <property type="protein sequence ID" value="GKX64861.1"/>
    <property type="molecule type" value="Genomic_DNA"/>
</dbReference>
<accession>A0ACB5R7C7</accession>
<proteinExistence type="predicted"/>